<sequence>MRWLVSGVSLYLDGTMMGTKDGYEGDTFLVRWVIFFSKHSICYYTTNNWLSNFLEIDRERGQRYDPRVDACSQ</sequence>
<proteinExistence type="predicted"/>
<protein>
    <submittedName>
        <fullName evidence="1">Uncharacterized protein</fullName>
    </submittedName>
</protein>
<name>A0A101M3D6_PICGL</name>
<organism evidence="1">
    <name type="scientific">Picea glauca</name>
    <name type="common">White spruce</name>
    <name type="synonym">Pinus glauca</name>
    <dbReference type="NCBI Taxonomy" id="3330"/>
    <lineage>
        <taxon>Eukaryota</taxon>
        <taxon>Viridiplantae</taxon>
        <taxon>Streptophyta</taxon>
        <taxon>Embryophyta</taxon>
        <taxon>Tracheophyta</taxon>
        <taxon>Spermatophyta</taxon>
        <taxon>Pinopsida</taxon>
        <taxon>Pinidae</taxon>
        <taxon>Conifers I</taxon>
        <taxon>Pinales</taxon>
        <taxon>Pinaceae</taxon>
        <taxon>Picea</taxon>
    </lineage>
</organism>
<gene>
    <name evidence="1" type="ORF">ABT39_MTgene61</name>
</gene>
<keyword evidence="1" id="KW-0496">Mitochondrion</keyword>
<comment type="caution">
    <text evidence="1">The sequence shown here is derived from an EMBL/GenBank/DDBJ whole genome shotgun (WGS) entry which is preliminary data.</text>
</comment>
<dbReference type="AlphaFoldDB" id="A0A101M3D6"/>
<accession>A0A101M3D6</accession>
<evidence type="ECO:0000313" key="1">
    <source>
        <dbReference type="EMBL" id="KUM50218.1"/>
    </source>
</evidence>
<reference evidence="1" key="1">
    <citation type="journal article" date="2015" name="Genome Biol. Evol.">
        <title>Organellar Genomes of White Spruce (Picea glauca): Assembly and Annotation.</title>
        <authorList>
            <person name="Jackman S.D."/>
            <person name="Warren R.L."/>
            <person name="Gibb E.A."/>
            <person name="Vandervalk B.P."/>
            <person name="Mohamadi H."/>
            <person name="Chu J."/>
            <person name="Raymond A."/>
            <person name="Pleasance S."/>
            <person name="Coope R."/>
            <person name="Wildung M.R."/>
            <person name="Ritland C.E."/>
            <person name="Bousquet J."/>
            <person name="Jones S.J."/>
            <person name="Bohlmann J."/>
            <person name="Birol I."/>
        </authorList>
    </citation>
    <scope>NUCLEOTIDE SEQUENCE [LARGE SCALE GENOMIC DNA]</scope>
    <source>
        <tissue evidence="1">Flushing bud</tissue>
    </source>
</reference>
<dbReference type="EMBL" id="LKAM01000001">
    <property type="protein sequence ID" value="KUM50218.1"/>
    <property type="molecule type" value="Genomic_DNA"/>
</dbReference>
<geneLocation type="mitochondrion" evidence="1"/>